<protein>
    <submittedName>
        <fullName evidence="3">Uncharacterized protein</fullName>
    </submittedName>
</protein>
<keyword evidence="4" id="KW-1185">Reference proteome</keyword>
<evidence type="ECO:0000313" key="3">
    <source>
        <dbReference type="EMBL" id="CAD6205918.1"/>
    </source>
</evidence>
<dbReference type="AlphaFoldDB" id="A0A811MGF5"/>
<feature type="signal peptide" evidence="2">
    <location>
        <begin position="1"/>
        <end position="25"/>
    </location>
</feature>
<organism evidence="3 4">
    <name type="scientific">Miscanthus lutarioriparius</name>
    <dbReference type="NCBI Taxonomy" id="422564"/>
    <lineage>
        <taxon>Eukaryota</taxon>
        <taxon>Viridiplantae</taxon>
        <taxon>Streptophyta</taxon>
        <taxon>Embryophyta</taxon>
        <taxon>Tracheophyta</taxon>
        <taxon>Spermatophyta</taxon>
        <taxon>Magnoliopsida</taxon>
        <taxon>Liliopsida</taxon>
        <taxon>Poales</taxon>
        <taxon>Poaceae</taxon>
        <taxon>PACMAD clade</taxon>
        <taxon>Panicoideae</taxon>
        <taxon>Andropogonodae</taxon>
        <taxon>Andropogoneae</taxon>
        <taxon>Saccharinae</taxon>
        <taxon>Miscanthus</taxon>
    </lineage>
</organism>
<proteinExistence type="predicted"/>
<dbReference type="EMBL" id="CAJGYO010000001">
    <property type="protein sequence ID" value="CAD6205918.1"/>
    <property type="molecule type" value="Genomic_DNA"/>
</dbReference>
<evidence type="ECO:0000256" key="2">
    <source>
        <dbReference type="SAM" id="SignalP"/>
    </source>
</evidence>
<evidence type="ECO:0000256" key="1">
    <source>
        <dbReference type="SAM" id="MobiDB-lite"/>
    </source>
</evidence>
<gene>
    <name evidence="3" type="ORF">NCGR_LOCUS3686</name>
</gene>
<comment type="caution">
    <text evidence="3">The sequence shown here is derived from an EMBL/GenBank/DDBJ whole genome shotgun (WGS) entry which is preliminary data.</text>
</comment>
<dbReference type="OrthoDB" id="687910at2759"/>
<sequence length="208" mass="21372">MPRAFAAIAVATAFHLLAVLHGASAARPMGWQAAVASSGTTTSALALAPAGHRDHQRRAAAAAAATRAGKWLPFAGVHHHLPSAAAYWAHRPVPWVGAGDLAGGAGAVEGSEGEEVVRERPERERRQRPSYEGDGSTTTTRQEQLAMWASLLNPKGKGSAATGWMPAPGAGGEVADDEPANAVEGAEVDDSVADGARVGQTYWGNNGN</sequence>
<keyword evidence="2" id="KW-0732">Signal</keyword>
<dbReference type="Proteomes" id="UP000604825">
    <property type="component" value="Unassembled WGS sequence"/>
</dbReference>
<accession>A0A811MGF5</accession>
<name>A0A811MGF5_9POAL</name>
<reference evidence="3" key="1">
    <citation type="submission" date="2020-10" db="EMBL/GenBank/DDBJ databases">
        <authorList>
            <person name="Han B."/>
            <person name="Lu T."/>
            <person name="Zhao Q."/>
            <person name="Huang X."/>
            <person name="Zhao Y."/>
        </authorList>
    </citation>
    <scope>NUCLEOTIDE SEQUENCE</scope>
</reference>
<feature type="chain" id="PRO_5032869772" evidence="2">
    <location>
        <begin position="26"/>
        <end position="208"/>
    </location>
</feature>
<feature type="region of interest" description="Disordered" evidence="1">
    <location>
        <begin position="156"/>
        <end position="208"/>
    </location>
</feature>
<feature type="region of interest" description="Disordered" evidence="1">
    <location>
        <begin position="104"/>
        <end position="141"/>
    </location>
</feature>
<feature type="compositionally biased region" description="Basic and acidic residues" evidence="1">
    <location>
        <begin position="115"/>
        <end position="131"/>
    </location>
</feature>
<evidence type="ECO:0000313" key="4">
    <source>
        <dbReference type="Proteomes" id="UP000604825"/>
    </source>
</evidence>